<gene>
    <name evidence="2" type="ORF">MNEG_14858</name>
</gene>
<evidence type="ECO:0000256" key="1">
    <source>
        <dbReference type="SAM" id="MobiDB-lite"/>
    </source>
</evidence>
<feature type="non-terminal residue" evidence="2">
    <location>
        <position position="1"/>
    </location>
</feature>
<dbReference type="KEGG" id="mng:MNEG_14858"/>
<dbReference type="Proteomes" id="UP000054498">
    <property type="component" value="Unassembled WGS sequence"/>
</dbReference>
<dbReference type="GeneID" id="25732461"/>
<proteinExistence type="predicted"/>
<evidence type="ECO:0000313" key="2">
    <source>
        <dbReference type="EMBL" id="KIY93106.1"/>
    </source>
</evidence>
<name>A0A0D2LTX3_9CHLO</name>
<dbReference type="AlphaFoldDB" id="A0A0D2LTX3"/>
<organism evidence="2 3">
    <name type="scientific">Monoraphidium neglectum</name>
    <dbReference type="NCBI Taxonomy" id="145388"/>
    <lineage>
        <taxon>Eukaryota</taxon>
        <taxon>Viridiplantae</taxon>
        <taxon>Chlorophyta</taxon>
        <taxon>core chlorophytes</taxon>
        <taxon>Chlorophyceae</taxon>
        <taxon>CS clade</taxon>
        <taxon>Sphaeropleales</taxon>
        <taxon>Selenastraceae</taxon>
        <taxon>Monoraphidium</taxon>
    </lineage>
</organism>
<sequence length="138" mass="13825">VIVAGAAGSPATAALLAAAHAAWPKDRALILIDPDSQSDVTFWAARNPRALAMVTAHAEKQRQLQPQAAAAAMAPTAFVCQDYACKAPTTDPLKLLSLLREAGAPVAKAGPGAAAKLSEMAWPPPPAAKPGGGTGGGQ</sequence>
<accession>A0A0D2LTX3</accession>
<dbReference type="EMBL" id="KK105040">
    <property type="protein sequence ID" value="KIY93106.1"/>
    <property type="molecule type" value="Genomic_DNA"/>
</dbReference>
<dbReference type="STRING" id="145388.A0A0D2LTX3"/>
<reference evidence="2 3" key="1">
    <citation type="journal article" date="2013" name="BMC Genomics">
        <title>Reconstruction of the lipid metabolism for the microalga Monoraphidium neglectum from its genome sequence reveals characteristics suitable for biofuel production.</title>
        <authorList>
            <person name="Bogen C."/>
            <person name="Al-Dilaimi A."/>
            <person name="Albersmeier A."/>
            <person name="Wichmann J."/>
            <person name="Grundmann M."/>
            <person name="Rupp O."/>
            <person name="Lauersen K.J."/>
            <person name="Blifernez-Klassen O."/>
            <person name="Kalinowski J."/>
            <person name="Goesmann A."/>
            <person name="Mussgnug J.H."/>
            <person name="Kruse O."/>
        </authorList>
    </citation>
    <scope>NUCLEOTIDE SEQUENCE [LARGE SCALE GENOMIC DNA]</scope>
    <source>
        <strain evidence="2 3">SAG 48.87</strain>
    </source>
</reference>
<keyword evidence="3" id="KW-1185">Reference proteome</keyword>
<protein>
    <submittedName>
        <fullName evidence="2">Uncharacterized protein</fullName>
    </submittedName>
</protein>
<evidence type="ECO:0000313" key="3">
    <source>
        <dbReference type="Proteomes" id="UP000054498"/>
    </source>
</evidence>
<feature type="region of interest" description="Disordered" evidence="1">
    <location>
        <begin position="113"/>
        <end position="138"/>
    </location>
</feature>
<dbReference type="RefSeq" id="XP_013892126.1">
    <property type="nucleotide sequence ID" value="XM_014036672.1"/>
</dbReference>